<dbReference type="AlphaFoldDB" id="A0A3M2HFT9"/>
<dbReference type="RefSeq" id="WP_147455575.1">
    <property type="nucleotide sequence ID" value="NZ_RFLY01000019.1"/>
</dbReference>
<gene>
    <name evidence="2" type="ORF">EBB59_11545</name>
</gene>
<evidence type="ECO:0000313" key="3">
    <source>
        <dbReference type="Proteomes" id="UP000275012"/>
    </source>
</evidence>
<dbReference type="Proteomes" id="UP000275012">
    <property type="component" value="Unassembled WGS sequence"/>
</dbReference>
<comment type="caution">
    <text evidence="2">The sequence shown here is derived from an EMBL/GenBank/DDBJ whole genome shotgun (WGS) entry which is preliminary data.</text>
</comment>
<organism evidence="2 3">
    <name type="scientific">Solilutibacter pythonis</name>
    <dbReference type="NCBI Taxonomy" id="2483112"/>
    <lineage>
        <taxon>Bacteria</taxon>
        <taxon>Pseudomonadati</taxon>
        <taxon>Pseudomonadota</taxon>
        <taxon>Gammaproteobacteria</taxon>
        <taxon>Lysobacterales</taxon>
        <taxon>Lysobacteraceae</taxon>
        <taxon>Solilutibacter</taxon>
    </lineage>
</organism>
<name>A0A3M2HFT9_9GAMM</name>
<keyword evidence="3" id="KW-1185">Reference proteome</keyword>
<evidence type="ECO:0008006" key="4">
    <source>
        <dbReference type="Google" id="ProtNLM"/>
    </source>
</evidence>
<proteinExistence type="predicted"/>
<dbReference type="EMBL" id="RFLY01000019">
    <property type="protein sequence ID" value="RMH88601.1"/>
    <property type="molecule type" value="Genomic_DNA"/>
</dbReference>
<protein>
    <recommendedName>
        <fullName evidence="4">Metallophosphoesterase</fullName>
    </recommendedName>
</protein>
<feature type="transmembrane region" description="Helical" evidence="1">
    <location>
        <begin position="6"/>
        <end position="26"/>
    </location>
</feature>
<reference evidence="2 3" key="1">
    <citation type="submission" date="2018-10" db="EMBL/GenBank/DDBJ databases">
        <title>Proposal of Lysobacter pythonis sp. nov. isolated from royal pythons (Python regius).</title>
        <authorList>
            <person name="Hans-Juergen B."/>
            <person name="Huptas C."/>
            <person name="Sandra B."/>
            <person name="Igor L."/>
            <person name="Joachim S."/>
            <person name="Siegfried S."/>
            <person name="Mareike W."/>
            <person name="Peter K."/>
        </authorList>
    </citation>
    <scope>NUCLEOTIDE SEQUENCE [LARGE SCALE GENOMIC DNA]</scope>
    <source>
        <strain evidence="2 3">4284/11</strain>
    </source>
</reference>
<keyword evidence="1" id="KW-0472">Membrane</keyword>
<evidence type="ECO:0000313" key="2">
    <source>
        <dbReference type="EMBL" id="RMH88601.1"/>
    </source>
</evidence>
<sequence>MRLPPRFVLAVRVVFVAGILLGLYALSIETRWLTERACALELRGWSSACEGLRIDVAADLHTGSFGNGTGQIDTVVAKLVASDAGIVLLGRLRYLQGAVRRLCAG</sequence>
<evidence type="ECO:0000256" key="1">
    <source>
        <dbReference type="SAM" id="Phobius"/>
    </source>
</evidence>
<accession>A0A3M2HFT9</accession>
<keyword evidence="1" id="KW-1133">Transmembrane helix</keyword>
<keyword evidence="1" id="KW-0812">Transmembrane</keyword>